<dbReference type="SUPFAM" id="SSF51735">
    <property type="entry name" value="NAD(P)-binding Rossmann-fold domains"/>
    <property type="match status" value="1"/>
</dbReference>
<evidence type="ECO:0000313" key="2">
    <source>
        <dbReference type="EMBL" id="GFP84833.1"/>
    </source>
</evidence>
<keyword evidence="1" id="KW-1133">Transmembrane helix</keyword>
<dbReference type="Gene3D" id="3.40.50.720">
    <property type="entry name" value="NAD(P)-binding Rossmann-like Domain"/>
    <property type="match status" value="1"/>
</dbReference>
<keyword evidence="1" id="KW-0472">Membrane</keyword>
<dbReference type="PANTHER" id="PTHR45267:SF2">
    <property type="entry name" value="NADPH-DEPENDENT PTERIN ALDEHYDE REDUCTASE"/>
    <property type="match status" value="1"/>
</dbReference>
<feature type="transmembrane region" description="Helical" evidence="1">
    <location>
        <begin position="113"/>
        <end position="130"/>
    </location>
</feature>
<protein>
    <submittedName>
        <fullName evidence="2">NADPH-dependent pterin aldehyde reductase</fullName>
    </submittedName>
</protein>
<evidence type="ECO:0000256" key="1">
    <source>
        <dbReference type="SAM" id="Phobius"/>
    </source>
</evidence>
<dbReference type="AlphaFoldDB" id="A0A830BKZ7"/>
<comment type="caution">
    <text evidence="2">The sequence shown here is derived from an EMBL/GenBank/DDBJ whole genome shotgun (WGS) entry which is preliminary data.</text>
</comment>
<dbReference type="InterPro" id="IPR036291">
    <property type="entry name" value="NAD(P)-bd_dom_sf"/>
</dbReference>
<reference evidence="2" key="1">
    <citation type="submission" date="2020-07" db="EMBL/GenBank/DDBJ databases">
        <title>Ethylene signaling mediates host invasion by parasitic plants.</title>
        <authorList>
            <person name="Yoshida S."/>
        </authorList>
    </citation>
    <scope>NUCLEOTIDE SEQUENCE</scope>
    <source>
        <strain evidence="2">Okayama</strain>
    </source>
</reference>
<gene>
    <name evidence="2" type="ORF">PHJA_000627100</name>
</gene>
<organism evidence="2 3">
    <name type="scientific">Phtheirospermum japonicum</name>
    <dbReference type="NCBI Taxonomy" id="374723"/>
    <lineage>
        <taxon>Eukaryota</taxon>
        <taxon>Viridiplantae</taxon>
        <taxon>Streptophyta</taxon>
        <taxon>Embryophyta</taxon>
        <taxon>Tracheophyta</taxon>
        <taxon>Spermatophyta</taxon>
        <taxon>Magnoliopsida</taxon>
        <taxon>eudicotyledons</taxon>
        <taxon>Gunneridae</taxon>
        <taxon>Pentapetalae</taxon>
        <taxon>asterids</taxon>
        <taxon>lamiids</taxon>
        <taxon>Lamiales</taxon>
        <taxon>Orobanchaceae</taxon>
        <taxon>Orobanchaceae incertae sedis</taxon>
        <taxon>Phtheirospermum</taxon>
    </lineage>
</organism>
<keyword evidence="3" id="KW-1185">Reference proteome</keyword>
<dbReference type="GO" id="GO:0006760">
    <property type="term" value="P:folic acid-containing compound metabolic process"/>
    <property type="evidence" value="ECO:0007669"/>
    <property type="project" value="TreeGrafter"/>
</dbReference>
<dbReference type="PRINTS" id="PR00081">
    <property type="entry name" value="GDHRDH"/>
</dbReference>
<dbReference type="GO" id="GO:0016616">
    <property type="term" value="F:oxidoreductase activity, acting on the CH-OH group of donors, NAD or NADP as acceptor"/>
    <property type="evidence" value="ECO:0007669"/>
    <property type="project" value="TreeGrafter"/>
</dbReference>
<sequence length="179" mass="19613">MVENKNGIIVNISSGWGRLAAAQIAPYCASKWVVEGLTKAVAKELPAGMSCVALNPGVINTEMLQSCFGSSADLYPMPDLWAPRAANLILHLTTADNGASLTVGDAGKDHACAYYFLLPWTCLCMGIFLVKTMKRILFAEVRSLRFEQATIICFSSSPWPNSHWLIWLSEPLVLIGFFR</sequence>
<proteinExistence type="predicted"/>
<keyword evidence="1" id="KW-0812">Transmembrane</keyword>
<dbReference type="PANTHER" id="PTHR45267">
    <property type="match status" value="1"/>
</dbReference>
<dbReference type="InterPro" id="IPR053241">
    <property type="entry name" value="NADPH_pterin_aldehyde_rdct"/>
</dbReference>
<dbReference type="GO" id="GO:0005829">
    <property type="term" value="C:cytosol"/>
    <property type="evidence" value="ECO:0007669"/>
    <property type="project" value="TreeGrafter"/>
</dbReference>
<dbReference type="Pfam" id="PF00106">
    <property type="entry name" value="adh_short"/>
    <property type="match status" value="1"/>
</dbReference>
<name>A0A830BKZ7_9LAMI</name>
<evidence type="ECO:0000313" key="3">
    <source>
        <dbReference type="Proteomes" id="UP000653305"/>
    </source>
</evidence>
<dbReference type="EMBL" id="BMAC01000094">
    <property type="protein sequence ID" value="GFP84833.1"/>
    <property type="molecule type" value="Genomic_DNA"/>
</dbReference>
<dbReference type="OrthoDB" id="47007at2759"/>
<dbReference type="PRINTS" id="PR00080">
    <property type="entry name" value="SDRFAMILY"/>
</dbReference>
<dbReference type="InterPro" id="IPR002347">
    <property type="entry name" value="SDR_fam"/>
</dbReference>
<dbReference type="Proteomes" id="UP000653305">
    <property type="component" value="Unassembled WGS sequence"/>
</dbReference>
<accession>A0A830BKZ7</accession>
<dbReference type="CDD" id="cd05233">
    <property type="entry name" value="SDR_c"/>
    <property type="match status" value="1"/>
</dbReference>